<evidence type="ECO:0000256" key="1">
    <source>
        <dbReference type="SAM" id="MobiDB-lite"/>
    </source>
</evidence>
<dbReference type="InterPro" id="IPR035965">
    <property type="entry name" value="PAS-like_dom_sf"/>
</dbReference>
<sequence length="509" mass="56337">MVKPVSHDKSLTFAVDPLDSSWARLVDTATDNSMDPQAAADALHIRTRVLLDQLPDFIYVKDRRSRFVFANKAASRLVSFASGNVIGLTDFDLLELGCAKETFLAEQDLMSSGTAYENREERITLADERTLWLTTSKTPLRNDAGEIIGLVGISRDITERKRQDARRHGHARLLEMIARGQPLQTVLDALVSTVEDELDEITASFLLLDEQNQRLRHGATTRLPPAYVKAIDGLEVGPKVGSCGTAAWRRAPVFVRDVLEDPLWSDFRELAVLFGFRSCWSTPIMSPDGRVLGTFGLYSNTPREPTALELELTAMATDLAGIAIERARAEERIQHMAHHDPLTGLPNRALFWTQFARALHEGRREGRKITVAYIDVDNFKQINDGLGHAAGDEVLKALAHRMSSCIRASDLLARLGGDEFAIVFSNITHDEAGVIRRLQELRLAVARPIEVEGDSIQATCSMGVAFFPQDGDTPETLLARADRAMYEAKHEGKDRLRVSEPGAPPIVPA</sequence>
<dbReference type="SMART" id="SM00065">
    <property type="entry name" value="GAF"/>
    <property type="match status" value="1"/>
</dbReference>
<dbReference type="PANTHER" id="PTHR44757:SF2">
    <property type="entry name" value="BIOFILM ARCHITECTURE MAINTENANCE PROTEIN MBAA"/>
    <property type="match status" value="1"/>
</dbReference>
<evidence type="ECO:0000259" key="3">
    <source>
        <dbReference type="PROSITE" id="PS50113"/>
    </source>
</evidence>
<dbReference type="CDD" id="cd01949">
    <property type="entry name" value="GGDEF"/>
    <property type="match status" value="1"/>
</dbReference>
<dbReference type="Gene3D" id="3.30.450.40">
    <property type="match status" value="1"/>
</dbReference>
<dbReference type="Gene3D" id="3.30.70.270">
    <property type="match status" value="1"/>
</dbReference>
<proteinExistence type="predicted"/>
<dbReference type="InterPro" id="IPR000700">
    <property type="entry name" value="PAS-assoc_C"/>
</dbReference>
<feature type="domain" description="PAC" evidence="3">
    <location>
        <begin position="117"/>
        <end position="169"/>
    </location>
</feature>
<protein>
    <submittedName>
        <fullName evidence="5">Diguanylate cyclase</fullName>
        <ecNumber evidence="5">2.7.7.65</ecNumber>
    </submittedName>
</protein>
<dbReference type="CDD" id="cd00130">
    <property type="entry name" value="PAS"/>
    <property type="match status" value="1"/>
</dbReference>
<evidence type="ECO:0000259" key="4">
    <source>
        <dbReference type="PROSITE" id="PS50887"/>
    </source>
</evidence>
<comment type="caution">
    <text evidence="5">The sequence shown here is derived from an EMBL/GenBank/DDBJ whole genome shotgun (WGS) entry which is preliminary data.</text>
</comment>
<dbReference type="Pfam" id="PF13185">
    <property type="entry name" value="GAF_2"/>
    <property type="match status" value="1"/>
</dbReference>
<dbReference type="SUPFAM" id="SSF55073">
    <property type="entry name" value="Nucleotide cyclase"/>
    <property type="match status" value="1"/>
</dbReference>
<dbReference type="InterPro" id="IPR001610">
    <property type="entry name" value="PAC"/>
</dbReference>
<dbReference type="InterPro" id="IPR013656">
    <property type="entry name" value="PAS_4"/>
</dbReference>
<dbReference type="SMART" id="SM00267">
    <property type="entry name" value="GGDEF"/>
    <property type="match status" value="1"/>
</dbReference>
<evidence type="ECO:0000313" key="6">
    <source>
        <dbReference type="Proteomes" id="UP001202827"/>
    </source>
</evidence>
<keyword evidence="5" id="KW-0808">Transferase</keyword>
<dbReference type="SUPFAM" id="SSF55781">
    <property type="entry name" value="GAF domain-like"/>
    <property type="match status" value="1"/>
</dbReference>
<dbReference type="SUPFAM" id="SSF55785">
    <property type="entry name" value="PYP-like sensor domain (PAS domain)"/>
    <property type="match status" value="1"/>
</dbReference>
<dbReference type="GO" id="GO:0052621">
    <property type="term" value="F:diguanylate cyclase activity"/>
    <property type="evidence" value="ECO:0007669"/>
    <property type="project" value="UniProtKB-EC"/>
</dbReference>
<dbReference type="InterPro" id="IPR052155">
    <property type="entry name" value="Biofilm_reg_signaling"/>
</dbReference>
<keyword evidence="6" id="KW-1185">Reference proteome</keyword>
<dbReference type="Gene3D" id="3.30.450.20">
    <property type="entry name" value="PAS domain"/>
    <property type="match status" value="1"/>
</dbReference>
<feature type="domain" description="GGDEF" evidence="4">
    <location>
        <begin position="367"/>
        <end position="501"/>
    </location>
</feature>
<dbReference type="InterPro" id="IPR000014">
    <property type="entry name" value="PAS"/>
</dbReference>
<name>A0ABT0IRP3_9HYPH</name>
<accession>A0ABT0IRP3</accession>
<dbReference type="InterPro" id="IPR000160">
    <property type="entry name" value="GGDEF_dom"/>
</dbReference>
<dbReference type="PROSITE" id="PS50113">
    <property type="entry name" value="PAC"/>
    <property type="match status" value="1"/>
</dbReference>
<reference evidence="5 6" key="1">
    <citation type="submission" date="2022-04" db="EMBL/GenBank/DDBJ databases">
        <title>Rhizobium coralii sp. nov., isolated from coral Turbinaria peltata.</title>
        <authorList>
            <person name="Sun H."/>
        </authorList>
    </citation>
    <scope>NUCLEOTIDE SEQUENCE [LARGE SCALE GENOMIC DNA]</scope>
    <source>
        <strain evidence="5 6">NTR19</strain>
    </source>
</reference>
<dbReference type="SMART" id="SM00086">
    <property type="entry name" value="PAC"/>
    <property type="match status" value="1"/>
</dbReference>
<dbReference type="PROSITE" id="PS50112">
    <property type="entry name" value="PAS"/>
    <property type="match status" value="1"/>
</dbReference>
<evidence type="ECO:0000259" key="2">
    <source>
        <dbReference type="PROSITE" id="PS50112"/>
    </source>
</evidence>
<dbReference type="Pfam" id="PF00990">
    <property type="entry name" value="GGDEF"/>
    <property type="match status" value="1"/>
</dbReference>
<keyword evidence="5" id="KW-0548">Nucleotidyltransferase</keyword>
<dbReference type="SMART" id="SM00091">
    <property type="entry name" value="PAS"/>
    <property type="match status" value="1"/>
</dbReference>
<dbReference type="Proteomes" id="UP001202827">
    <property type="component" value="Unassembled WGS sequence"/>
</dbReference>
<feature type="region of interest" description="Disordered" evidence="1">
    <location>
        <begin position="490"/>
        <end position="509"/>
    </location>
</feature>
<dbReference type="InterPro" id="IPR029787">
    <property type="entry name" value="Nucleotide_cyclase"/>
</dbReference>
<dbReference type="NCBIfam" id="TIGR00254">
    <property type="entry name" value="GGDEF"/>
    <property type="match status" value="1"/>
</dbReference>
<feature type="domain" description="PAS" evidence="2">
    <location>
        <begin position="50"/>
        <end position="87"/>
    </location>
</feature>
<dbReference type="PANTHER" id="PTHR44757">
    <property type="entry name" value="DIGUANYLATE CYCLASE DGCP"/>
    <property type="match status" value="1"/>
</dbReference>
<dbReference type="InterPro" id="IPR029016">
    <property type="entry name" value="GAF-like_dom_sf"/>
</dbReference>
<dbReference type="NCBIfam" id="TIGR00229">
    <property type="entry name" value="sensory_box"/>
    <property type="match status" value="1"/>
</dbReference>
<organism evidence="5 6">
    <name type="scientific">Neorhizobium turbinariae</name>
    <dbReference type="NCBI Taxonomy" id="2937795"/>
    <lineage>
        <taxon>Bacteria</taxon>
        <taxon>Pseudomonadati</taxon>
        <taxon>Pseudomonadota</taxon>
        <taxon>Alphaproteobacteria</taxon>
        <taxon>Hyphomicrobiales</taxon>
        <taxon>Rhizobiaceae</taxon>
        <taxon>Rhizobium/Agrobacterium group</taxon>
        <taxon>Neorhizobium</taxon>
    </lineage>
</organism>
<dbReference type="Pfam" id="PF08448">
    <property type="entry name" value="PAS_4"/>
    <property type="match status" value="1"/>
</dbReference>
<dbReference type="InterPro" id="IPR043128">
    <property type="entry name" value="Rev_trsase/Diguanyl_cyclase"/>
</dbReference>
<evidence type="ECO:0000313" key="5">
    <source>
        <dbReference type="EMBL" id="MCK8780520.1"/>
    </source>
</evidence>
<dbReference type="RefSeq" id="WP_118848947.1">
    <property type="nucleotide sequence ID" value="NZ_JALPRY010000012.1"/>
</dbReference>
<dbReference type="PROSITE" id="PS50887">
    <property type="entry name" value="GGDEF"/>
    <property type="match status" value="1"/>
</dbReference>
<dbReference type="EMBL" id="JALPRY010000012">
    <property type="protein sequence ID" value="MCK8780520.1"/>
    <property type="molecule type" value="Genomic_DNA"/>
</dbReference>
<dbReference type="InterPro" id="IPR003018">
    <property type="entry name" value="GAF"/>
</dbReference>
<dbReference type="EC" id="2.7.7.65" evidence="5"/>
<gene>
    <name evidence="5" type="ORF">M0654_11035</name>
</gene>